<comment type="caution">
    <text evidence="1">The sequence shown here is derived from an EMBL/GenBank/DDBJ whole genome shotgun (WGS) entry which is preliminary data.</text>
</comment>
<dbReference type="AlphaFoldDB" id="A0A0F8V8L9"/>
<organism evidence="1">
    <name type="scientific">marine sediment metagenome</name>
    <dbReference type="NCBI Taxonomy" id="412755"/>
    <lineage>
        <taxon>unclassified sequences</taxon>
        <taxon>metagenomes</taxon>
        <taxon>ecological metagenomes</taxon>
    </lineage>
</organism>
<feature type="non-terminal residue" evidence="1">
    <location>
        <position position="1"/>
    </location>
</feature>
<gene>
    <name evidence="1" type="ORF">LCGC14_2924870</name>
</gene>
<protein>
    <submittedName>
        <fullName evidence="1">Uncharacterized protein</fullName>
    </submittedName>
</protein>
<accession>A0A0F8V8L9</accession>
<sequence>SIKRSASALIVLSFPKIGLGYIALDLVNLNFKFLYSLIDSWQKQQPQPTPLKQLL</sequence>
<name>A0A0F8V8L9_9ZZZZ</name>
<evidence type="ECO:0000313" key="1">
    <source>
        <dbReference type="EMBL" id="KKK40863.1"/>
    </source>
</evidence>
<proteinExistence type="predicted"/>
<dbReference type="EMBL" id="LAZR01070445">
    <property type="protein sequence ID" value="KKK40863.1"/>
    <property type="molecule type" value="Genomic_DNA"/>
</dbReference>
<reference evidence="1" key="1">
    <citation type="journal article" date="2015" name="Nature">
        <title>Complex archaea that bridge the gap between prokaryotes and eukaryotes.</title>
        <authorList>
            <person name="Spang A."/>
            <person name="Saw J.H."/>
            <person name="Jorgensen S.L."/>
            <person name="Zaremba-Niedzwiedzka K."/>
            <person name="Martijn J."/>
            <person name="Lind A.E."/>
            <person name="van Eijk R."/>
            <person name="Schleper C."/>
            <person name="Guy L."/>
            <person name="Ettema T.J."/>
        </authorList>
    </citation>
    <scope>NUCLEOTIDE SEQUENCE</scope>
</reference>